<proteinExistence type="predicted"/>
<evidence type="ECO:0000259" key="2">
    <source>
        <dbReference type="PROSITE" id="PS50280"/>
    </source>
</evidence>
<feature type="domain" description="SET" evidence="2">
    <location>
        <begin position="204"/>
        <end position="435"/>
    </location>
</feature>
<sequence>MDRSFPLQRWEPTAVNLPDGRWAELHVPGLAADLVAATERLRSCPYEPKNWIVRGMILKDLHLPELAAGDAHKAIMLCRNAQLRSVDQPTWRLGHGKGFYICGDEGEEESEGRQRGETQVLEREMQEEDSLGLRLVEQLTEAHKIVAECVSFDQTAGEGMYYPRAYPWMEERHLGRSDDLIKEINEEFLVATSKVTEGMIGSYCRLQRHAFGSVDLPDKSSSEILGVFATRDIEPDIAILSDPTRVWGCNGQGREGDSSNLHRGAGCLDPIHPNRHNQDRARHDLRWIRDRAGKDAAEIITHCRMLTIAIDDGYTHPLDHPLIARLTATYRRGRPRLFSLNHDIAIPNDCLQQWGVDIFANPHFDTWVLFTVHARVRNNCWDGMIHNGVSPLFSLFNHSCDANVEWSTCLEDYTTIELTTARHIRKGEQLCVNYDEFALGKPLAERRERLRHWFDGDCVCRKCVGDEEMMMRRDTRSAGLTGVAHEGEWEAVGDWDDAPKPLFPEDSYNARRRDRREQA</sequence>
<dbReference type="AlphaFoldDB" id="A0A9W7SNY5"/>
<reference evidence="3 4" key="1">
    <citation type="journal article" date="2018" name="IMA Fungus">
        <title>IMA Genome-F 10: Nine draft genome sequences of Claviceps purpurea s.lat., including C. arundinis, C. humidiphila, and C. cf. spartinae, pseudomolecules for the pitch canker pathogen Fusarium circinatum, draft genome of Davidsoniella eucalypti, Grosmannia galeiformis, Quambalaria eucalypti, and Teratosphaeria destructans.</title>
        <authorList>
            <person name="Wingfield B.D."/>
            <person name="Liu M."/>
            <person name="Nguyen H.D."/>
            <person name="Lane F.A."/>
            <person name="Morgan S.W."/>
            <person name="De Vos L."/>
            <person name="Wilken P.M."/>
            <person name="Duong T.A."/>
            <person name="Aylward J."/>
            <person name="Coetzee M.P."/>
            <person name="Dadej K."/>
            <person name="De Beer Z.W."/>
            <person name="Findlay W."/>
            <person name="Havenga M."/>
            <person name="Kolarik M."/>
            <person name="Menzies J.G."/>
            <person name="Naidoo K."/>
            <person name="Pochopski O."/>
            <person name="Shoukouhi P."/>
            <person name="Santana Q.C."/>
            <person name="Seifert K.A."/>
            <person name="Soal N."/>
            <person name="Steenkamp E.T."/>
            <person name="Tatham C.T."/>
            <person name="van der Nest M.A."/>
            <person name="Wingfield M.J."/>
        </authorList>
    </citation>
    <scope>NUCLEOTIDE SEQUENCE [LARGE SCALE GENOMIC DNA]</scope>
    <source>
        <strain evidence="3">CMW44962</strain>
    </source>
</reference>
<organism evidence="3 4">
    <name type="scientific">Teratosphaeria destructans</name>
    <dbReference type="NCBI Taxonomy" id="418781"/>
    <lineage>
        <taxon>Eukaryota</taxon>
        <taxon>Fungi</taxon>
        <taxon>Dikarya</taxon>
        <taxon>Ascomycota</taxon>
        <taxon>Pezizomycotina</taxon>
        <taxon>Dothideomycetes</taxon>
        <taxon>Dothideomycetidae</taxon>
        <taxon>Mycosphaerellales</taxon>
        <taxon>Teratosphaeriaceae</taxon>
        <taxon>Teratosphaeria</taxon>
    </lineage>
</organism>
<evidence type="ECO:0000313" key="4">
    <source>
        <dbReference type="Proteomes" id="UP001138500"/>
    </source>
</evidence>
<dbReference type="SUPFAM" id="SSF82199">
    <property type="entry name" value="SET domain"/>
    <property type="match status" value="1"/>
</dbReference>
<dbReference type="PANTHER" id="PTHR12197">
    <property type="entry name" value="HISTONE-LYSINE N-METHYLTRANSFERASE SMYD"/>
    <property type="match status" value="1"/>
</dbReference>
<name>A0A9W7SNY5_9PEZI</name>
<dbReference type="PROSITE" id="PS50280">
    <property type="entry name" value="SET"/>
    <property type="match status" value="1"/>
</dbReference>
<dbReference type="CDD" id="cd20071">
    <property type="entry name" value="SET_SMYD"/>
    <property type="match status" value="1"/>
</dbReference>
<dbReference type="GO" id="GO:0005634">
    <property type="term" value="C:nucleus"/>
    <property type="evidence" value="ECO:0007669"/>
    <property type="project" value="TreeGrafter"/>
</dbReference>
<comment type="caution">
    <text evidence="3">The sequence shown here is derived from an EMBL/GenBank/DDBJ whole genome shotgun (WGS) entry which is preliminary data.</text>
</comment>
<dbReference type="OrthoDB" id="438641at2759"/>
<dbReference type="Pfam" id="PF00856">
    <property type="entry name" value="SET"/>
    <property type="match status" value="1"/>
</dbReference>
<feature type="compositionally biased region" description="Basic and acidic residues" evidence="1">
    <location>
        <begin position="508"/>
        <end position="519"/>
    </location>
</feature>
<evidence type="ECO:0000313" key="3">
    <source>
        <dbReference type="EMBL" id="KAH9826024.1"/>
    </source>
</evidence>
<keyword evidence="4" id="KW-1185">Reference proteome</keyword>
<evidence type="ECO:0000256" key="1">
    <source>
        <dbReference type="SAM" id="MobiDB-lite"/>
    </source>
</evidence>
<gene>
    <name evidence="3" type="ORF">Tdes44962_MAKER03807</name>
</gene>
<dbReference type="InterPro" id="IPR001214">
    <property type="entry name" value="SET_dom"/>
</dbReference>
<dbReference type="InterPro" id="IPR050869">
    <property type="entry name" value="H3K4_H4K5_MeTrfase"/>
</dbReference>
<feature type="region of interest" description="Disordered" evidence="1">
    <location>
        <begin position="493"/>
        <end position="519"/>
    </location>
</feature>
<reference evidence="3 4" key="2">
    <citation type="journal article" date="2021" name="Curr. Genet.">
        <title>Genetic response to nitrogen starvation in the aggressive Eucalyptus foliar pathogen Teratosphaeria destructans.</title>
        <authorList>
            <person name="Havenga M."/>
            <person name="Wingfield B.D."/>
            <person name="Wingfield M.J."/>
            <person name="Dreyer L.L."/>
            <person name="Roets F."/>
            <person name="Aylward J."/>
        </authorList>
    </citation>
    <scope>NUCLEOTIDE SEQUENCE [LARGE SCALE GENOMIC DNA]</scope>
    <source>
        <strain evidence="3">CMW44962</strain>
    </source>
</reference>
<dbReference type="Proteomes" id="UP001138500">
    <property type="component" value="Unassembled WGS sequence"/>
</dbReference>
<dbReference type="EMBL" id="RIBY02002045">
    <property type="protein sequence ID" value="KAH9826024.1"/>
    <property type="molecule type" value="Genomic_DNA"/>
</dbReference>
<accession>A0A9W7SNY5</accession>
<dbReference type="Gene3D" id="2.170.270.10">
    <property type="entry name" value="SET domain"/>
    <property type="match status" value="1"/>
</dbReference>
<dbReference type="InterPro" id="IPR046341">
    <property type="entry name" value="SET_dom_sf"/>
</dbReference>
<dbReference type="PANTHER" id="PTHR12197:SF251">
    <property type="entry name" value="EG:BACR7C10.4 PROTEIN"/>
    <property type="match status" value="1"/>
</dbReference>
<dbReference type="SMART" id="SM00317">
    <property type="entry name" value="SET"/>
    <property type="match status" value="1"/>
</dbReference>
<protein>
    <submittedName>
        <fullName evidence="3">SET (Su(Var)3-9, Enhancer-of-zeste, Trithorax) domain</fullName>
    </submittedName>
</protein>